<dbReference type="eggNOG" id="COG4540">
    <property type="taxonomic scope" value="Bacteria"/>
</dbReference>
<feature type="domain" description="Gp5/Type VI secretion system Vgr protein OB-fold" evidence="1">
    <location>
        <begin position="16"/>
        <end position="83"/>
    </location>
</feature>
<sequence>MRRPVSNPKIAHLRYGLVTAIDPAKSRLKAKFPDQDGLVSHWLSVSCQKSLKDKAFWMPEVGEQVACIMDEHLEDGTVIGAIYSGPDPVPEGVDEKWYGVWFEDGSILYYRKDSHQLLIDLTHMQGTVLLKAQSVTVEAHTVNVQAGTAQVEADTVAVTASTLTADTQTASISGTRVSVAAPAIDLTGLVNVDGDIDL</sequence>
<dbReference type="STRING" id="243233.MCA2910"/>
<dbReference type="InterPro" id="IPR037026">
    <property type="entry name" value="Vgr_OB-fold_dom_sf"/>
</dbReference>
<accession>Q602Z7</accession>
<name>Q602Z7_METCA</name>
<dbReference type="EMBL" id="AE017282">
    <property type="protein sequence ID" value="AAU91006.1"/>
    <property type="molecule type" value="Genomic_DNA"/>
</dbReference>
<evidence type="ECO:0000313" key="2">
    <source>
        <dbReference type="EMBL" id="AAU91006.1"/>
    </source>
</evidence>
<dbReference type="Gene3D" id="2.40.50.230">
    <property type="entry name" value="Gp5 N-terminal domain"/>
    <property type="match status" value="1"/>
</dbReference>
<organism evidence="2 3">
    <name type="scientific">Methylococcus capsulatus (strain ATCC 33009 / NCIMB 11132 / Bath)</name>
    <dbReference type="NCBI Taxonomy" id="243233"/>
    <lineage>
        <taxon>Bacteria</taxon>
        <taxon>Pseudomonadati</taxon>
        <taxon>Pseudomonadota</taxon>
        <taxon>Gammaproteobacteria</taxon>
        <taxon>Methylococcales</taxon>
        <taxon>Methylococcaceae</taxon>
        <taxon>Methylococcus</taxon>
    </lineage>
</organism>
<dbReference type="InterPro" id="IPR013046">
    <property type="entry name" value="GpV/Gp45"/>
</dbReference>
<dbReference type="Pfam" id="PF04717">
    <property type="entry name" value="Phage_base_V"/>
    <property type="match status" value="1"/>
</dbReference>
<protein>
    <submittedName>
        <fullName evidence="2">Prophage MuMc02, baseplate assembly protein V</fullName>
    </submittedName>
</protein>
<evidence type="ECO:0000313" key="3">
    <source>
        <dbReference type="Proteomes" id="UP000006821"/>
    </source>
</evidence>
<evidence type="ECO:0000259" key="1">
    <source>
        <dbReference type="Pfam" id="PF04717"/>
    </source>
</evidence>
<dbReference type="Proteomes" id="UP000006821">
    <property type="component" value="Chromosome"/>
</dbReference>
<reference evidence="2 3" key="1">
    <citation type="journal article" date="2004" name="PLoS Biol.">
        <title>Genomic insights into methanotrophy: the complete genome sequence of Methylococcus capsulatus (Bath).</title>
        <authorList>
            <person name="Ward N.L."/>
            <person name="Larsen O."/>
            <person name="Sakwa J."/>
            <person name="Bruseth L."/>
            <person name="Khouri H.M."/>
            <person name="Durkin A.S."/>
            <person name="Dimitrov G."/>
            <person name="Jiang L."/>
            <person name="Scanlan D."/>
            <person name="Kang K.H."/>
            <person name="Lewis M.R."/>
            <person name="Nelson K.E."/>
            <person name="Methe B.A."/>
            <person name="Wu M."/>
            <person name="Heidelberg J.F."/>
            <person name="Paulsen I.T."/>
            <person name="Fouts D.E."/>
            <person name="Ravel J."/>
            <person name="Tettelin H."/>
            <person name="Ren Q."/>
            <person name="Read T.D."/>
            <person name="DeBoy R.T."/>
            <person name="Seshadri R."/>
            <person name="Salzberg S.L."/>
            <person name="Jensen H.B."/>
            <person name="Birkeland N.K."/>
            <person name="Nelson W.C."/>
            <person name="Dodson R.J."/>
            <person name="Grindhaug S.H."/>
            <person name="Holt I.E."/>
            <person name="Eidhammer I."/>
            <person name="Jonasen I."/>
            <person name="Vanaken S."/>
            <person name="Utterback T.R."/>
            <person name="Feldblyum T.V."/>
            <person name="Fraser C.M."/>
            <person name="Lillehaug J.R."/>
            <person name="Eisen J.A."/>
        </authorList>
    </citation>
    <scope>NUCLEOTIDE SEQUENCE [LARGE SCALE GENOMIC DNA]</scope>
    <source>
        <strain evidence="3">ATCC 33009 / NCIMB 11132 / Bath</strain>
    </source>
</reference>
<dbReference type="InterPro" id="IPR006531">
    <property type="entry name" value="Gp5/Vgr_OB"/>
</dbReference>
<proteinExistence type="predicted"/>
<gene>
    <name evidence="2" type="ordered locus">MCA2910</name>
</gene>
<dbReference type="KEGG" id="mca:MCA2910"/>
<dbReference type="NCBIfam" id="TIGR01644">
    <property type="entry name" value="phage_P2_V"/>
    <property type="match status" value="1"/>
</dbReference>
<dbReference type="HOGENOM" id="CLU_088884_3_0_6"/>
<dbReference type="AlphaFoldDB" id="Q602Z7"/>